<reference evidence="11 12" key="1">
    <citation type="submission" date="2016-10" db="EMBL/GenBank/DDBJ databases">
        <authorList>
            <person name="de Groot N.N."/>
        </authorList>
    </citation>
    <scope>NUCLEOTIDE SEQUENCE [LARGE SCALE GENOMIC DNA]</scope>
    <source>
        <strain evidence="11 12">Nm1</strain>
    </source>
</reference>
<evidence type="ECO:0000256" key="5">
    <source>
        <dbReference type="ARBA" id="ARBA00023110"/>
    </source>
</evidence>
<evidence type="ECO:0000256" key="2">
    <source>
        <dbReference type="ARBA" id="ARBA00004496"/>
    </source>
</evidence>
<organism evidence="11 12">
    <name type="scientific">Nitrosomonas halophila</name>
    <dbReference type="NCBI Taxonomy" id="44576"/>
    <lineage>
        <taxon>Bacteria</taxon>
        <taxon>Pseudomonadati</taxon>
        <taxon>Pseudomonadota</taxon>
        <taxon>Betaproteobacteria</taxon>
        <taxon>Nitrosomonadales</taxon>
        <taxon>Nitrosomonadaceae</taxon>
        <taxon>Nitrosomonas</taxon>
    </lineage>
</organism>
<dbReference type="PANTHER" id="PTHR47861:SF3">
    <property type="entry name" value="FKBP-TYPE PEPTIDYL-PROLYL CIS-TRANS ISOMERASE SLYD"/>
    <property type="match status" value="1"/>
</dbReference>
<sequence length="159" mass="17708">MRIEKNTVVSLHYKMIDPEGKILEETEIPISYLHGGFDGIFPTVEEALHEKEIGHTLSLLMEPEEAFGDYDTELMRVEPRSAFPEEVAIGMQFEGGEEGSDDFLIYTVTDVTDDIVVVDGNHPYAGMALRFECTVTAVRPATTEELAHGHVHGPQGHEH</sequence>
<evidence type="ECO:0000256" key="7">
    <source>
        <dbReference type="ARBA" id="ARBA00023235"/>
    </source>
</evidence>
<dbReference type="STRING" id="44576.SAMN05421881_101321"/>
<dbReference type="Gene3D" id="3.10.50.40">
    <property type="match status" value="1"/>
</dbReference>
<dbReference type="EC" id="5.2.1.8" evidence="9"/>
<dbReference type="GO" id="GO:0005737">
    <property type="term" value="C:cytoplasm"/>
    <property type="evidence" value="ECO:0007669"/>
    <property type="project" value="UniProtKB-SubCell"/>
</dbReference>
<evidence type="ECO:0000256" key="6">
    <source>
        <dbReference type="ARBA" id="ARBA00023186"/>
    </source>
</evidence>
<keyword evidence="4" id="KW-0963">Cytoplasm</keyword>
<gene>
    <name evidence="11" type="ORF">SAMN05421881_101321</name>
</gene>
<keyword evidence="12" id="KW-1185">Reference proteome</keyword>
<evidence type="ECO:0000256" key="1">
    <source>
        <dbReference type="ARBA" id="ARBA00000971"/>
    </source>
</evidence>
<dbReference type="AlphaFoldDB" id="A0A1H3FWL0"/>
<dbReference type="InterPro" id="IPR001179">
    <property type="entry name" value="PPIase_FKBP_dom"/>
</dbReference>
<dbReference type="PANTHER" id="PTHR47861">
    <property type="entry name" value="FKBP-TYPE PEPTIDYL-PROLYL CIS-TRANS ISOMERASE SLYD"/>
    <property type="match status" value="1"/>
</dbReference>
<keyword evidence="5 9" id="KW-0697">Rotamase</keyword>
<protein>
    <recommendedName>
        <fullName evidence="9">peptidylprolyl isomerase</fullName>
        <ecNumber evidence="9">5.2.1.8</ecNumber>
    </recommendedName>
</protein>
<comment type="catalytic activity">
    <reaction evidence="1 9">
        <text>[protein]-peptidylproline (omega=180) = [protein]-peptidylproline (omega=0)</text>
        <dbReference type="Rhea" id="RHEA:16237"/>
        <dbReference type="Rhea" id="RHEA-COMP:10747"/>
        <dbReference type="Rhea" id="RHEA-COMP:10748"/>
        <dbReference type="ChEBI" id="CHEBI:83833"/>
        <dbReference type="ChEBI" id="CHEBI:83834"/>
        <dbReference type="EC" id="5.2.1.8"/>
    </reaction>
</comment>
<evidence type="ECO:0000256" key="4">
    <source>
        <dbReference type="ARBA" id="ARBA00022490"/>
    </source>
</evidence>
<name>A0A1H3FWL0_9PROT</name>
<accession>A0A1H3FWL0</accession>
<dbReference type="PROSITE" id="PS50059">
    <property type="entry name" value="FKBP_PPIASE"/>
    <property type="match status" value="1"/>
</dbReference>
<dbReference type="RefSeq" id="WP_090412693.1">
    <property type="nucleotide sequence ID" value="NZ_FNOY01000013.1"/>
</dbReference>
<keyword evidence="6" id="KW-0143">Chaperone</keyword>
<dbReference type="GO" id="GO:0042026">
    <property type="term" value="P:protein refolding"/>
    <property type="evidence" value="ECO:0007669"/>
    <property type="project" value="UniProtKB-ARBA"/>
</dbReference>
<comment type="function">
    <text evidence="8">Also involved in hydrogenase metallocenter assembly, probably by participating in the nickel insertion step. This function in hydrogenase biosynthesis requires chaperone activity and the presence of the metal-binding domain, but not PPIase activity.</text>
</comment>
<dbReference type="InterPro" id="IPR046357">
    <property type="entry name" value="PPIase_dom_sf"/>
</dbReference>
<comment type="subcellular location">
    <subcellularLocation>
        <location evidence="2">Cytoplasm</location>
    </subcellularLocation>
</comment>
<dbReference type="OrthoDB" id="9808891at2"/>
<dbReference type="Proteomes" id="UP000198640">
    <property type="component" value="Unassembled WGS sequence"/>
</dbReference>
<evidence type="ECO:0000313" key="11">
    <source>
        <dbReference type="EMBL" id="SDX94554.1"/>
    </source>
</evidence>
<comment type="similarity">
    <text evidence="3">Belongs to the FKBP-type PPIase family.</text>
</comment>
<feature type="domain" description="PPIase FKBP-type" evidence="10">
    <location>
        <begin position="6"/>
        <end position="89"/>
    </location>
</feature>
<dbReference type="SUPFAM" id="SSF54534">
    <property type="entry name" value="FKBP-like"/>
    <property type="match status" value="1"/>
</dbReference>
<evidence type="ECO:0000256" key="8">
    <source>
        <dbReference type="ARBA" id="ARBA00037071"/>
    </source>
</evidence>
<evidence type="ECO:0000313" key="12">
    <source>
        <dbReference type="Proteomes" id="UP000198640"/>
    </source>
</evidence>
<evidence type="ECO:0000256" key="9">
    <source>
        <dbReference type="PROSITE-ProRule" id="PRU00277"/>
    </source>
</evidence>
<dbReference type="EMBL" id="FNOY01000013">
    <property type="protein sequence ID" value="SDX94554.1"/>
    <property type="molecule type" value="Genomic_DNA"/>
</dbReference>
<proteinExistence type="inferred from homology"/>
<evidence type="ECO:0000256" key="3">
    <source>
        <dbReference type="ARBA" id="ARBA00006577"/>
    </source>
</evidence>
<evidence type="ECO:0000259" key="10">
    <source>
        <dbReference type="PROSITE" id="PS50059"/>
    </source>
</evidence>
<dbReference type="GO" id="GO:0003755">
    <property type="term" value="F:peptidyl-prolyl cis-trans isomerase activity"/>
    <property type="evidence" value="ECO:0007669"/>
    <property type="project" value="UniProtKB-KW"/>
</dbReference>
<keyword evidence="7 9" id="KW-0413">Isomerase</keyword>